<feature type="compositionally biased region" description="Basic and acidic residues" evidence="1">
    <location>
        <begin position="84"/>
        <end position="97"/>
    </location>
</feature>
<evidence type="ECO:0000313" key="2">
    <source>
        <dbReference type="EMBL" id="GJT47802.1"/>
    </source>
</evidence>
<protein>
    <recommendedName>
        <fullName evidence="4">Reverse transcriptase domain-containing protein</fullName>
    </recommendedName>
</protein>
<sequence length="140" mass="16204">MEQELWTLSMKGDDIDGYTNCFHELAVMCPTLVTPKYKKVERYVWGLPERIQGNITSSKPANVHEAICMARELVDQSVQAKATRISESDKKRWEDQQKNNNSNCNNTHHQQQNQKTGSCQSLCCYPSRRKRLSWEPTDVL</sequence>
<evidence type="ECO:0008006" key="4">
    <source>
        <dbReference type="Google" id="ProtNLM"/>
    </source>
</evidence>
<evidence type="ECO:0000313" key="3">
    <source>
        <dbReference type="Proteomes" id="UP001151760"/>
    </source>
</evidence>
<accession>A0ABQ5EB62</accession>
<reference evidence="2" key="2">
    <citation type="submission" date="2022-01" db="EMBL/GenBank/DDBJ databases">
        <authorList>
            <person name="Yamashiro T."/>
            <person name="Shiraishi A."/>
            <person name="Satake H."/>
            <person name="Nakayama K."/>
        </authorList>
    </citation>
    <scope>NUCLEOTIDE SEQUENCE</scope>
</reference>
<dbReference type="Proteomes" id="UP001151760">
    <property type="component" value="Unassembled WGS sequence"/>
</dbReference>
<name>A0ABQ5EB62_9ASTR</name>
<keyword evidence="3" id="KW-1185">Reference proteome</keyword>
<comment type="caution">
    <text evidence="2">The sequence shown here is derived from an EMBL/GenBank/DDBJ whole genome shotgun (WGS) entry which is preliminary data.</text>
</comment>
<dbReference type="EMBL" id="BQNB010016099">
    <property type="protein sequence ID" value="GJT47802.1"/>
    <property type="molecule type" value="Genomic_DNA"/>
</dbReference>
<feature type="compositionally biased region" description="Low complexity" evidence="1">
    <location>
        <begin position="98"/>
        <end position="112"/>
    </location>
</feature>
<reference evidence="2" key="1">
    <citation type="journal article" date="2022" name="Int. J. Mol. Sci.">
        <title>Draft Genome of Tanacetum Coccineum: Genomic Comparison of Closely Related Tanacetum-Family Plants.</title>
        <authorList>
            <person name="Yamashiro T."/>
            <person name="Shiraishi A."/>
            <person name="Nakayama K."/>
            <person name="Satake H."/>
        </authorList>
    </citation>
    <scope>NUCLEOTIDE SEQUENCE</scope>
</reference>
<proteinExistence type="predicted"/>
<gene>
    <name evidence="2" type="ORF">Tco_0973959</name>
</gene>
<feature type="region of interest" description="Disordered" evidence="1">
    <location>
        <begin position="79"/>
        <end position="112"/>
    </location>
</feature>
<organism evidence="2 3">
    <name type="scientific">Tanacetum coccineum</name>
    <dbReference type="NCBI Taxonomy" id="301880"/>
    <lineage>
        <taxon>Eukaryota</taxon>
        <taxon>Viridiplantae</taxon>
        <taxon>Streptophyta</taxon>
        <taxon>Embryophyta</taxon>
        <taxon>Tracheophyta</taxon>
        <taxon>Spermatophyta</taxon>
        <taxon>Magnoliopsida</taxon>
        <taxon>eudicotyledons</taxon>
        <taxon>Gunneridae</taxon>
        <taxon>Pentapetalae</taxon>
        <taxon>asterids</taxon>
        <taxon>campanulids</taxon>
        <taxon>Asterales</taxon>
        <taxon>Asteraceae</taxon>
        <taxon>Asteroideae</taxon>
        <taxon>Anthemideae</taxon>
        <taxon>Anthemidinae</taxon>
        <taxon>Tanacetum</taxon>
    </lineage>
</organism>
<evidence type="ECO:0000256" key="1">
    <source>
        <dbReference type="SAM" id="MobiDB-lite"/>
    </source>
</evidence>